<gene>
    <name evidence="2" type="ORF">PALFYP105_02819</name>
</gene>
<organism evidence="2">
    <name type="scientific">Enterobacter agglomerans</name>
    <name type="common">Erwinia herbicola</name>
    <name type="synonym">Pantoea agglomerans</name>
    <dbReference type="NCBI Taxonomy" id="549"/>
    <lineage>
        <taxon>Bacteria</taxon>
        <taxon>Pseudomonadati</taxon>
        <taxon>Pseudomonadota</taxon>
        <taxon>Gammaproteobacteria</taxon>
        <taxon>Enterobacterales</taxon>
        <taxon>Erwiniaceae</taxon>
        <taxon>Pantoea</taxon>
        <taxon>Pantoea agglomerans group</taxon>
    </lineage>
</organism>
<dbReference type="GO" id="GO:0043565">
    <property type="term" value="F:sequence-specific DNA binding"/>
    <property type="evidence" value="ECO:0007669"/>
    <property type="project" value="UniProtKB-ARBA"/>
</dbReference>
<protein>
    <submittedName>
        <fullName evidence="2">Arc-like DNA binding domain protein</fullName>
    </submittedName>
</protein>
<evidence type="ECO:0000259" key="1">
    <source>
        <dbReference type="Pfam" id="PF03869"/>
    </source>
</evidence>
<accession>A0A6N3AMJ7</accession>
<evidence type="ECO:0000313" key="2">
    <source>
        <dbReference type="EMBL" id="VYT91458.1"/>
    </source>
</evidence>
<dbReference type="EMBL" id="CACRUS010000003">
    <property type="protein sequence ID" value="VYT91458.1"/>
    <property type="molecule type" value="Genomic_DNA"/>
</dbReference>
<dbReference type="GO" id="GO:0006355">
    <property type="term" value="P:regulation of DNA-templated transcription"/>
    <property type="evidence" value="ECO:0007669"/>
    <property type="project" value="InterPro"/>
</dbReference>
<reference evidence="2" key="1">
    <citation type="submission" date="2019-11" db="EMBL/GenBank/DDBJ databases">
        <authorList>
            <person name="Feng L."/>
        </authorList>
    </citation>
    <scope>NUCLEOTIDE SEQUENCE</scope>
    <source>
        <strain evidence="2">PagglomeransLFYP105</strain>
    </source>
</reference>
<proteinExistence type="predicted"/>
<dbReference type="InterPro" id="IPR010985">
    <property type="entry name" value="Ribbon_hlx_hlx"/>
</dbReference>
<dbReference type="Gene3D" id="1.10.1220.10">
    <property type="entry name" value="Met repressor-like"/>
    <property type="match status" value="1"/>
</dbReference>
<dbReference type="SUPFAM" id="SSF47598">
    <property type="entry name" value="Ribbon-helix-helix"/>
    <property type="match status" value="1"/>
</dbReference>
<feature type="domain" description="Arc-like DNA binding" evidence="1">
    <location>
        <begin position="9"/>
        <end position="47"/>
    </location>
</feature>
<dbReference type="AlphaFoldDB" id="A0A6N3AMJ7"/>
<name>A0A6N3AMJ7_ENTAG</name>
<dbReference type="InterPro" id="IPR013321">
    <property type="entry name" value="Arc_rbn_hlx_hlx"/>
</dbReference>
<dbReference type="InterPro" id="IPR005569">
    <property type="entry name" value="Arc_DNA-bd_dom"/>
</dbReference>
<sequence>MQSNTKNEAKLTLRYPQEVKDAFKKIAKEEGLSENSALVQALVWALKFREGMNAR</sequence>
<dbReference type="Pfam" id="PF03869">
    <property type="entry name" value="Arc"/>
    <property type="match status" value="1"/>
</dbReference>